<sequence length="252" mass="26764">MSQPLQKLFSGEGENSVWAPTKLFTPSLERIGDMAAFTSAADNMGVMKRLFTSPASRVIPIALAGLVSGCGSLGGDAMDKTLQAIGLQKPPVADSLKDVPLPPTHRNVTLRLHAGAILNTDPSGRPLATVVRVYRLKNTDSFLQSPYESFHSDTSSKPPPYMQDVIDVRELVLTPGQSAESIEKLGMDVGAIGVVALFRAPQTNRWKFVFDAKQAANSGITLGLHGCAMSVAQGQPLGAAPELLRVAGVRCQ</sequence>
<proteinExistence type="predicted"/>
<organism evidence="1 2">
    <name type="scientific">Pelomonas baiyunensis</name>
    <dbReference type="NCBI Taxonomy" id="3299026"/>
    <lineage>
        <taxon>Bacteria</taxon>
        <taxon>Pseudomonadati</taxon>
        <taxon>Pseudomonadota</taxon>
        <taxon>Betaproteobacteria</taxon>
        <taxon>Burkholderiales</taxon>
        <taxon>Sphaerotilaceae</taxon>
        <taxon>Roseateles</taxon>
    </lineage>
</organism>
<dbReference type="Pfam" id="PF12790">
    <property type="entry name" value="T6SS-SciN"/>
    <property type="match status" value="1"/>
</dbReference>
<accession>A0ABW7H526</accession>
<protein>
    <submittedName>
        <fullName evidence="1">Type VI secretion system lipoprotein TssJ</fullName>
    </submittedName>
</protein>
<keyword evidence="1" id="KW-0449">Lipoprotein</keyword>
<dbReference type="Proteomes" id="UP001606303">
    <property type="component" value="Unassembled WGS sequence"/>
</dbReference>
<name>A0ABW7H526_9BURK</name>
<dbReference type="Gene3D" id="2.60.40.4150">
    <property type="entry name" value="Type VI secretion system, lipoprotein SciN"/>
    <property type="match status" value="1"/>
</dbReference>
<dbReference type="PANTHER" id="PTHR37625:SF4">
    <property type="entry name" value="OUTER MEMBRANE LIPOPROTEIN"/>
    <property type="match status" value="1"/>
</dbReference>
<gene>
    <name evidence="1" type="primary">tssJ</name>
    <name evidence="1" type="ORF">ACG01O_22110</name>
</gene>
<dbReference type="PANTHER" id="PTHR37625">
    <property type="entry name" value="OUTER MEMBRANE LIPOPROTEIN-RELATED"/>
    <property type="match status" value="1"/>
</dbReference>
<dbReference type="InterPro" id="IPR017734">
    <property type="entry name" value="T6SS_SciN"/>
</dbReference>
<dbReference type="InterPro" id="IPR038706">
    <property type="entry name" value="Type_VI_SciN-like_sf"/>
</dbReference>
<dbReference type="NCBIfam" id="TIGR03352">
    <property type="entry name" value="VI_chp_3"/>
    <property type="match status" value="1"/>
</dbReference>
<comment type="caution">
    <text evidence="1">The sequence shown here is derived from an EMBL/GenBank/DDBJ whole genome shotgun (WGS) entry which is preliminary data.</text>
</comment>
<reference evidence="1 2" key="1">
    <citation type="submission" date="2024-08" db="EMBL/GenBank/DDBJ databases">
        <authorList>
            <person name="Lu H."/>
        </authorList>
    </citation>
    <scope>NUCLEOTIDE SEQUENCE [LARGE SCALE GENOMIC DNA]</scope>
    <source>
        <strain evidence="1 2">BYS87W</strain>
    </source>
</reference>
<dbReference type="EMBL" id="JBIGIB010000010">
    <property type="protein sequence ID" value="MFG6469328.1"/>
    <property type="molecule type" value="Genomic_DNA"/>
</dbReference>
<evidence type="ECO:0000313" key="1">
    <source>
        <dbReference type="EMBL" id="MFG6469328.1"/>
    </source>
</evidence>
<keyword evidence="2" id="KW-1185">Reference proteome</keyword>
<evidence type="ECO:0000313" key="2">
    <source>
        <dbReference type="Proteomes" id="UP001606303"/>
    </source>
</evidence>